<dbReference type="STRING" id="1349767.GJA_805"/>
<dbReference type="RefSeq" id="WP_038489006.1">
    <property type="nucleotide sequence ID" value="NZ_HG322949.1"/>
</dbReference>
<keyword evidence="3" id="KW-1185">Reference proteome</keyword>
<dbReference type="AlphaFoldDB" id="W0UY34"/>
<organism evidence="2 3">
    <name type="scientific">Janthinobacterium agaricidamnosum NBRC 102515 = DSM 9628</name>
    <dbReference type="NCBI Taxonomy" id="1349767"/>
    <lineage>
        <taxon>Bacteria</taxon>
        <taxon>Pseudomonadati</taxon>
        <taxon>Pseudomonadota</taxon>
        <taxon>Betaproteobacteria</taxon>
        <taxon>Burkholderiales</taxon>
        <taxon>Oxalobacteraceae</taxon>
        <taxon>Janthinobacterium</taxon>
    </lineage>
</organism>
<evidence type="ECO:0000313" key="3">
    <source>
        <dbReference type="Proteomes" id="UP000027604"/>
    </source>
</evidence>
<dbReference type="EMBL" id="HG322949">
    <property type="protein sequence ID" value="CDG81464.1"/>
    <property type="molecule type" value="Genomic_DNA"/>
</dbReference>
<name>W0UY34_9BURK</name>
<proteinExistence type="predicted"/>
<sequence length="123" mass="13489">MPAKHQHLALEQVTPGMILSDQLLGLQGQVLLPQGTVLTESMLASLPRYGIEMLPILLTLALSEEEVAAARQRRLERLTHLFRKHNLDADSEPGQEQNQDGPDATSLLRSVVTAYRSGAQEPA</sequence>
<dbReference type="Proteomes" id="UP000027604">
    <property type="component" value="Chromosome I"/>
</dbReference>
<dbReference type="KEGG" id="jag:GJA_805"/>
<dbReference type="HOGENOM" id="CLU_168194_0_0_4"/>
<accession>W0UY34</accession>
<evidence type="ECO:0000313" key="2">
    <source>
        <dbReference type="EMBL" id="CDG81464.1"/>
    </source>
</evidence>
<feature type="region of interest" description="Disordered" evidence="1">
    <location>
        <begin position="86"/>
        <end position="106"/>
    </location>
</feature>
<dbReference type="PATRIC" id="fig|1349767.4.peg.2511"/>
<gene>
    <name evidence="2" type="ORF">GJA_805</name>
</gene>
<protein>
    <submittedName>
        <fullName evidence="2">Uncharacterized protein</fullName>
    </submittedName>
</protein>
<evidence type="ECO:0000256" key="1">
    <source>
        <dbReference type="SAM" id="MobiDB-lite"/>
    </source>
</evidence>
<dbReference type="eggNOG" id="ENOG5033CHK">
    <property type="taxonomic scope" value="Bacteria"/>
</dbReference>
<reference evidence="2 3" key="1">
    <citation type="journal article" date="2015" name="Genome Announc.">
        <title>Genome Sequence of Mushroom Soft-Rot Pathogen Janthinobacterium agaricidamnosum.</title>
        <authorList>
            <person name="Graupner K."/>
            <person name="Lackner G."/>
            <person name="Hertweck C."/>
        </authorList>
    </citation>
    <scope>NUCLEOTIDE SEQUENCE [LARGE SCALE GENOMIC DNA]</scope>
    <source>
        <strain evidence="3">NBRC 102515 / DSM 9628</strain>
    </source>
</reference>